<evidence type="ECO:0000259" key="2">
    <source>
        <dbReference type="Pfam" id="PF04419"/>
    </source>
</evidence>
<dbReference type="InterPro" id="IPR026939">
    <property type="entry name" value="ZNF706/At2g23090_sf"/>
</dbReference>
<protein>
    <recommendedName>
        <fullName evidence="2">Small EDRK-rich factor-like N-terminal domain-containing protein</fullName>
    </recommendedName>
</protein>
<feature type="region of interest" description="Disordered" evidence="1">
    <location>
        <begin position="1"/>
        <end position="37"/>
    </location>
</feature>
<evidence type="ECO:0000313" key="3">
    <source>
        <dbReference type="EMBL" id="SMY23677.1"/>
    </source>
</evidence>
<feature type="compositionally biased region" description="Basic and acidic residues" evidence="1">
    <location>
        <begin position="9"/>
        <end position="22"/>
    </location>
</feature>
<evidence type="ECO:0000256" key="1">
    <source>
        <dbReference type="SAM" id="MobiDB-lite"/>
    </source>
</evidence>
<dbReference type="Proteomes" id="UP000215453">
    <property type="component" value="Chromosome 4"/>
</dbReference>
<dbReference type="Pfam" id="PF04419">
    <property type="entry name" value="SERF-like_N"/>
    <property type="match status" value="1"/>
</dbReference>
<organism evidence="3 4">
    <name type="scientific">Zymoseptoria tritici ST99CH_1A5</name>
    <dbReference type="NCBI Taxonomy" id="1276529"/>
    <lineage>
        <taxon>Eukaryota</taxon>
        <taxon>Fungi</taxon>
        <taxon>Dikarya</taxon>
        <taxon>Ascomycota</taxon>
        <taxon>Pezizomycotina</taxon>
        <taxon>Dothideomycetes</taxon>
        <taxon>Dothideomycetidae</taxon>
        <taxon>Mycosphaerellales</taxon>
        <taxon>Mycosphaerellaceae</taxon>
        <taxon>Zymoseptoria</taxon>
    </lineage>
</organism>
<name>A0A1Y6LGT2_ZYMTR</name>
<reference evidence="3 4" key="1">
    <citation type="submission" date="2016-10" db="EMBL/GenBank/DDBJ databases">
        <authorList>
            <person name="Varghese N."/>
        </authorList>
    </citation>
    <scope>NUCLEOTIDE SEQUENCE [LARGE SCALE GENOMIC DNA]</scope>
</reference>
<dbReference type="AlphaFoldDB" id="A0A1Y6LGT2"/>
<dbReference type="SUPFAM" id="SSF118359">
    <property type="entry name" value="Expressed protein At2g23090/F21P24.15"/>
    <property type="match status" value="1"/>
</dbReference>
<feature type="domain" description="Small EDRK-rich factor-like N-terminal" evidence="2">
    <location>
        <begin position="1"/>
        <end position="33"/>
    </location>
</feature>
<accession>A0A1Y6LGT2</accession>
<evidence type="ECO:0000313" key="4">
    <source>
        <dbReference type="Proteomes" id="UP000215453"/>
    </source>
</evidence>
<dbReference type="Gene3D" id="4.10.1050.10">
    <property type="entry name" value="At2g23090-like"/>
    <property type="match status" value="1"/>
</dbReference>
<gene>
    <name evidence="3" type="ORF">ZT1A5_G5117</name>
</gene>
<proteinExistence type="predicted"/>
<sequence length="90" mass="10305">MGNGAKAQQKRERAGEKGKKEPSSQLKSNAAAKTVKSRRLAPYEEVRGLFRRLDVCIEWDEQMRSVMKLLRSMEFRGFAIFDTTGNRTQP</sequence>
<dbReference type="EMBL" id="LT882679">
    <property type="protein sequence ID" value="SMY23677.1"/>
    <property type="molecule type" value="Genomic_DNA"/>
</dbReference>
<dbReference type="InterPro" id="IPR007513">
    <property type="entry name" value="SERF-like_N"/>
</dbReference>